<comment type="caution">
    <text evidence="9">The sequence shown here is derived from an EMBL/GenBank/DDBJ whole genome shotgun (WGS) entry which is preliminary data.</text>
</comment>
<dbReference type="SUPFAM" id="SSF51445">
    <property type="entry name" value="(Trans)glycosidases"/>
    <property type="match status" value="1"/>
</dbReference>
<keyword evidence="3" id="KW-0964">Secreted</keyword>
<dbReference type="Gene3D" id="3.40.50.1700">
    <property type="entry name" value="Glycoside hydrolase family 3 C-terminal domain"/>
    <property type="match status" value="1"/>
</dbReference>
<dbReference type="GO" id="GO:0046556">
    <property type="term" value="F:alpha-L-arabinofuranosidase activity"/>
    <property type="evidence" value="ECO:0007669"/>
    <property type="project" value="TreeGrafter"/>
</dbReference>
<dbReference type="PANTHER" id="PTHR42721">
    <property type="entry name" value="SUGAR HYDROLASE-RELATED"/>
    <property type="match status" value="1"/>
</dbReference>
<keyword evidence="7" id="KW-0326">Glycosidase</keyword>
<dbReference type="Gene3D" id="3.20.20.300">
    <property type="entry name" value="Glycoside hydrolase, family 3, N-terminal domain"/>
    <property type="match status" value="1"/>
</dbReference>
<dbReference type="GO" id="GO:0031222">
    <property type="term" value="P:arabinan catabolic process"/>
    <property type="evidence" value="ECO:0007669"/>
    <property type="project" value="TreeGrafter"/>
</dbReference>
<dbReference type="FunFam" id="3.40.50.1700:FF:000001">
    <property type="entry name" value="probable beta-D-xylosidase 2"/>
    <property type="match status" value="1"/>
</dbReference>
<dbReference type="InterPro" id="IPR036881">
    <property type="entry name" value="Glyco_hydro_3_C_sf"/>
</dbReference>
<gene>
    <name evidence="9" type="ORF">DVH24_007828</name>
</gene>
<evidence type="ECO:0000256" key="5">
    <source>
        <dbReference type="ARBA" id="ARBA00022801"/>
    </source>
</evidence>
<dbReference type="SMART" id="SM01217">
    <property type="entry name" value="Fn3_like"/>
    <property type="match status" value="1"/>
</dbReference>
<dbReference type="PANTHER" id="PTHR42721:SF3">
    <property type="entry name" value="BETA-D-XYLOSIDASE 5-RELATED"/>
    <property type="match status" value="1"/>
</dbReference>
<feature type="domain" description="Fibronectin type III-like" evidence="8">
    <location>
        <begin position="708"/>
        <end position="780"/>
    </location>
</feature>
<dbReference type="EMBL" id="RDQH01000331">
    <property type="protein sequence ID" value="RXH97482.1"/>
    <property type="molecule type" value="Genomic_DNA"/>
</dbReference>
<keyword evidence="5" id="KW-0378">Hydrolase</keyword>
<keyword evidence="6" id="KW-0325">Glycoprotein</keyword>
<dbReference type="STRING" id="3750.A0A498JVK6"/>
<dbReference type="InterPro" id="IPR044993">
    <property type="entry name" value="BXL"/>
</dbReference>
<dbReference type="AlphaFoldDB" id="A0A498JVK6"/>
<name>A0A498JVK6_MALDO</name>
<sequence>MNNEIQIRIRIQILLFLSFTFLQILPIFTQEFACDNRASATSQFPFCNTSLPYETRAKDLVSRLTLQEKVIQLVDKSTGIARLGVPAYEWWSEALHGVSNVGPGTSFNGTVPGATSFPAVILSAASFNQSLWLKMGQVVSTEARAMYNVGLAGLTYWSPNVNVFRDPRWGRGQETPGEDPLVVSDYAVNYVRGLQEVSEGNKTGGDRLKVSSCCKHYTAYDVDNWKGVDRFHFDAQVTEQDMEDTYQPPFKSCVQEGHVSSVMCSYNRVNGVPTCADPNLLQGVVRGQWGLDGYIVSDCDSIEVYYNDIHYTATPEDAVALALKAGLNMNCGDFLGLYTENAVSSKKVEESVVDQSLIYNYIVLMRLGFFDGDPTLLQFGKLGPSDVCTKDHKMLALDAAKQGIVLLDNKGGALPLSKNIKSLAIIGPNANATTVMISNYAGIPCSYTSPLQGVQKYVPAVKYAPGCNNVKCANESLIGAAAQASATADAVVVVVGLDQSIEAEGLDRENLTLPGFQEKLVNQVVSAAKGKVILVIMAAGPIDVSFAKSLSKIGGILWVGYPGQAGGDAIAEVIFGDHNPAGRSPFTWYPKEYADQVAMTDMNMRANTSRNFPGRTYRFYTGKTVYEFGHGLSYSNFTKFIKSAPSSVLIPSTPTHHVNLLLSNSTTQLDSDPSSEGKLVDVSKVHCAKLNFNLVVGVKNNGPRDGGHVVLVFWEPASSGRVMGAPKLQLVEFKRVEVKNGETKYVTIGVDVCKRMSLVDSEGKRKLVTGKHTIVVGSPSERQVKHIVDVKVAGKAELREAF</sequence>
<evidence type="ECO:0000256" key="4">
    <source>
        <dbReference type="ARBA" id="ARBA00022729"/>
    </source>
</evidence>
<dbReference type="PRINTS" id="PR00133">
    <property type="entry name" value="GLHYDRLASE3"/>
</dbReference>
<accession>A0A498JVK6</accession>
<dbReference type="InterPro" id="IPR002772">
    <property type="entry name" value="Glyco_hydro_3_C"/>
</dbReference>
<dbReference type="InterPro" id="IPR036962">
    <property type="entry name" value="Glyco_hydro_3_N_sf"/>
</dbReference>
<dbReference type="InterPro" id="IPR026891">
    <property type="entry name" value="Fn3-like"/>
</dbReference>
<evidence type="ECO:0000313" key="9">
    <source>
        <dbReference type="EMBL" id="RXH97482.1"/>
    </source>
</evidence>
<evidence type="ECO:0000256" key="7">
    <source>
        <dbReference type="ARBA" id="ARBA00023295"/>
    </source>
</evidence>
<keyword evidence="10" id="KW-1185">Reference proteome</keyword>
<dbReference type="Pfam" id="PF01915">
    <property type="entry name" value="Glyco_hydro_3_C"/>
    <property type="match status" value="1"/>
</dbReference>
<dbReference type="Gene3D" id="2.60.40.10">
    <property type="entry name" value="Immunoglobulins"/>
    <property type="match status" value="1"/>
</dbReference>
<dbReference type="Proteomes" id="UP000290289">
    <property type="component" value="Chromosome 5"/>
</dbReference>
<dbReference type="Pfam" id="PF14310">
    <property type="entry name" value="Fn3-like"/>
    <property type="match status" value="1"/>
</dbReference>
<proteinExistence type="inferred from homology"/>
<dbReference type="FunFam" id="3.20.20.300:FF:000004">
    <property type="entry name" value="probable beta-D-xylosidase 7"/>
    <property type="match status" value="1"/>
</dbReference>
<dbReference type="InterPro" id="IPR013783">
    <property type="entry name" value="Ig-like_fold"/>
</dbReference>
<evidence type="ECO:0000256" key="2">
    <source>
        <dbReference type="ARBA" id="ARBA00005336"/>
    </source>
</evidence>
<dbReference type="Pfam" id="PF00933">
    <property type="entry name" value="Glyco_hydro_3"/>
    <property type="match status" value="1"/>
</dbReference>
<dbReference type="GO" id="GO:0045493">
    <property type="term" value="P:xylan catabolic process"/>
    <property type="evidence" value="ECO:0007669"/>
    <property type="project" value="InterPro"/>
</dbReference>
<dbReference type="InterPro" id="IPR001764">
    <property type="entry name" value="Glyco_hydro_3_N"/>
</dbReference>
<dbReference type="InterPro" id="IPR017853">
    <property type="entry name" value="GH"/>
</dbReference>
<dbReference type="GO" id="GO:0009044">
    <property type="term" value="F:xylan 1,4-beta-xylosidase activity"/>
    <property type="evidence" value="ECO:0007669"/>
    <property type="project" value="InterPro"/>
</dbReference>
<evidence type="ECO:0000256" key="1">
    <source>
        <dbReference type="ARBA" id="ARBA00004613"/>
    </source>
</evidence>
<keyword evidence="4" id="KW-0732">Signal</keyword>
<evidence type="ECO:0000313" key="10">
    <source>
        <dbReference type="Proteomes" id="UP000290289"/>
    </source>
</evidence>
<evidence type="ECO:0000256" key="3">
    <source>
        <dbReference type="ARBA" id="ARBA00022525"/>
    </source>
</evidence>
<dbReference type="GO" id="GO:0005576">
    <property type="term" value="C:extracellular region"/>
    <property type="evidence" value="ECO:0007669"/>
    <property type="project" value="UniProtKB-SubCell"/>
</dbReference>
<dbReference type="SUPFAM" id="SSF52279">
    <property type="entry name" value="Beta-D-glucan exohydrolase, C-terminal domain"/>
    <property type="match status" value="1"/>
</dbReference>
<comment type="subcellular location">
    <subcellularLocation>
        <location evidence="1">Secreted</location>
    </subcellularLocation>
</comment>
<evidence type="ECO:0000256" key="6">
    <source>
        <dbReference type="ARBA" id="ARBA00023180"/>
    </source>
</evidence>
<organism evidence="9 10">
    <name type="scientific">Malus domestica</name>
    <name type="common">Apple</name>
    <name type="synonym">Pyrus malus</name>
    <dbReference type="NCBI Taxonomy" id="3750"/>
    <lineage>
        <taxon>Eukaryota</taxon>
        <taxon>Viridiplantae</taxon>
        <taxon>Streptophyta</taxon>
        <taxon>Embryophyta</taxon>
        <taxon>Tracheophyta</taxon>
        <taxon>Spermatophyta</taxon>
        <taxon>Magnoliopsida</taxon>
        <taxon>eudicotyledons</taxon>
        <taxon>Gunneridae</taxon>
        <taxon>Pentapetalae</taxon>
        <taxon>rosids</taxon>
        <taxon>fabids</taxon>
        <taxon>Rosales</taxon>
        <taxon>Rosaceae</taxon>
        <taxon>Amygdaloideae</taxon>
        <taxon>Maleae</taxon>
        <taxon>Malus</taxon>
    </lineage>
</organism>
<protein>
    <recommendedName>
        <fullName evidence="8">Fibronectin type III-like domain-containing protein</fullName>
    </recommendedName>
</protein>
<evidence type="ECO:0000259" key="8">
    <source>
        <dbReference type="SMART" id="SM01217"/>
    </source>
</evidence>
<comment type="similarity">
    <text evidence="2">Belongs to the glycosyl hydrolase 3 family.</text>
</comment>
<reference evidence="9 10" key="1">
    <citation type="submission" date="2018-10" db="EMBL/GenBank/DDBJ databases">
        <title>A high-quality apple genome assembly.</title>
        <authorList>
            <person name="Hu J."/>
        </authorList>
    </citation>
    <scope>NUCLEOTIDE SEQUENCE [LARGE SCALE GENOMIC DNA]</scope>
    <source>
        <strain evidence="10">cv. HFTH1</strain>
        <tissue evidence="9">Young leaf</tissue>
    </source>
</reference>